<evidence type="ECO:0000313" key="3">
    <source>
        <dbReference type="Proteomes" id="UP001500909"/>
    </source>
</evidence>
<sequence length="191" mass="21262">MRRTKLLWRWRSNPLRRPSDILEARIILMAVLLLLAGGLTAGIATGRAAGDTLREQRQSRMATTAVLVDDAPDRSADAAYRTGDDKVSVTVRWQDRNGSARVGTTRVEPDRPAGTKITVWVDEHGRLTARPPGPVTSVIEAALVATVAAIGWSSLVLCVVYGMHLRLEHRRAQQWEREWAAIDPRWGPRRT</sequence>
<evidence type="ECO:0000313" key="2">
    <source>
        <dbReference type="EMBL" id="GAA0448542.1"/>
    </source>
</evidence>
<organism evidence="2 3">
    <name type="scientific">Streptomyces olivaceiscleroticus</name>
    <dbReference type="NCBI Taxonomy" id="68245"/>
    <lineage>
        <taxon>Bacteria</taxon>
        <taxon>Bacillati</taxon>
        <taxon>Actinomycetota</taxon>
        <taxon>Actinomycetes</taxon>
        <taxon>Kitasatosporales</taxon>
        <taxon>Streptomycetaceae</taxon>
        <taxon>Streptomyces</taxon>
    </lineage>
</organism>
<accession>A0ABN0ZIY8</accession>
<proteinExistence type="predicted"/>
<dbReference type="PANTHER" id="PTHR42305">
    <property type="entry name" value="MEMBRANE PROTEIN RV1733C-RELATED"/>
    <property type="match status" value="1"/>
</dbReference>
<protein>
    <recommendedName>
        <fullName evidence="4">DUF3592 domain-containing protein</fullName>
    </recommendedName>
</protein>
<gene>
    <name evidence="2" type="ORF">GCM10010361_10630</name>
</gene>
<keyword evidence="1" id="KW-1133">Transmembrane helix</keyword>
<keyword evidence="3" id="KW-1185">Reference proteome</keyword>
<comment type="caution">
    <text evidence="2">The sequence shown here is derived from an EMBL/GenBank/DDBJ whole genome shotgun (WGS) entry which is preliminary data.</text>
</comment>
<dbReference type="PANTHER" id="PTHR42305:SF1">
    <property type="entry name" value="MEMBRANE PROTEIN RV1733C-RELATED"/>
    <property type="match status" value="1"/>
</dbReference>
<dbReference type="RefSeq" id="WP_346093388.1">
    <property type="nucleotide sequence ID" value="NZ_BAAABY010000009.1"/>
</dbReference>
<dbReference type="Proteomes" id="UP001500909">
    <property type="component" value="Unassembled WGS sequence"/>
</dbReference>
<dbReference type="EMBL" id="BAAABY010000009">
    <property type="protein sequence ID" value="GAA0448542.1"/>
    <property type="molecule type" value="Genomic_DNA"/>
</dbReference>
<keyword evidence="1" id="KW-0472">Membrane</keyword>
<evidence type="ECO:0008006" key="4">
    <source>
        <dbReference type="Google" id="ProtNLM"/>
    </source>
</evidence>
<name>A0ABN0ZIY8_9ACTN</name>
<evidence type="ECO:0000256" key="1">
    <source>
        <dbReference type="SAM" id="Phobius"/>
    </source>
</evidence>
<keyword evidence="1" id="KW-0812">Transmembrane</keyword>
<dbReference type="InterPro" id="IPR039708">
    <property type="entry name" value="MT1774/Rv1733c-like"/>
</dbReference>
<feature type="transmembrane region" description="Helical" evidence="1">
    <location>
        <begin position="141"/>
        <end position="163"/>
    </location>
</feature>
<reference evidence="2 3" key="1">
    <citation type="journal article" date="2019" name="Int. J. Syst. Evol. Microbiol.">
        <title>The Global Catalogue of Microorganisms (GCM) 10K type strain sequencing project: providing services to taxonomists for standard genome sequencing and annotation.</title>
        <authorList>
            <consortium name="The Broad Institute Genomics Platform"/>
            <consortium name="The Broad Institute Genome Sequencing Center for Infectious Disease"/>
            <person name="Wu L."/>
            <person name="Ma J."/>
        </authorList>
    </citation>
    <scope>NUCLEOTIDE SEQUENCE [LARGE SCALE GENOMIC DNA]</scope>
    <source>
        <strain evidence="2 3">JCM 4805</strain>
    </source>
</reference>